<protein>
    <submittedName>
        <fullName evidence="1">Uncharacterized protein</fullName>
    </submittedName>
</protein>
<dbReference type="KEGG" id="png:PNIG_a0563"/>
<organism evidence="1 2">
    <name type="scientific">Pseudoalteromonas nigrifaciens</name>
    <dbReference type="NCBI Taxonomy" id="28109"/>
    <lineage>
        <taxon>Bacteria</taxon>
        <taxon>Pseudomonadati</taxon>
        <taxon>Pseudomonadota</taxon>
        <taxon>Gammaproteobacteria</taxon>
        <taxon>Alteromonadales</taxon>
        <taxon>Pseudoalteromonadaceae</taxon>
        <taxon>Pseudoalteromonas</taxon>
    </lineage>
</organism>
<accession>A0AAC9UFS9</accession>
<proteinExistence type="predicted"/>
<reference evidence="1 2" key="1">
    <citation type="submission" date="2015-03" db="EMBL/GenBank/DDBJ databases">
        <authorList>
            <person name="Xie B.-B."/>
            <person name="Rong J.-C."/>
            <person name="Qin Q.-L."/>
            <person name="Zhang Y.-Z."/>
        </authorList>
    </citation>
    <scope>NUCLEOTIDE SEQUENCE [LARGE SCALE GENOMIC DNA]</scope>
    <source>
        <strain evidence="1 2">KMM 661</strain>
    </source>
</reference>
<dbReference type="EMBL" id="CP011036">
    <property type="protein sequence ID" value="ASM52868.1"/>
    <property type="molecule type" value="Genomic_DNA"/>
</dbReference>
<keyword evidence="2" id="KW-1185">Reference proteome</keyword>
<dbReference type="Proteomes" id="UP000198329">
    <property type="component" value="Chromosome I"/>
</dbReference>
<sequence length="39" mass="4395">MLIKYRTVGGSLPRAFYKFNKRGIKPRLVSTVNLNTALA</sequence>
<name>A0AAC9UFS9_9GAMM</name>
<evidence type="ECO:0000313" key="1">
    <source>
        <dbReference type="EMBL" id="ASM52868.1"/>
    </source>
</evidence>
<evidence type="ECO:0000313" key="2">
    <source>
        <dbReference type="Proteomes" id="UP000198329"/>
    </source>
</evidence>
<dbReference type="AlphaFoldDB" id="A0AAC9UFS9"/>
<gene>
    <name evidence="1" type="ORF">PNIG_a0563</name>
</gene>